<feature type="repeat" description="ANK" evidence="3">
    <location>
        <begin position="81"/>
        <end position="113"/>
    </location>
</feature>
<dbReference type="PANTHER" id="PTHR24201:SF13">
    <property type="entry name" value="ANKYRIN REPEAT DOMAIN-CONTAINING PROTEIN 6-LIKE"/>
    <property type="match status" value="1"/>
</dbReference>
<feature type="region of interest" description="Disordered" evidence="4">
    <location>
        <begin position="298"/>
        <end position="336"/>
    </location>
</feature>
<evidence type="ECO:0000256" key="2">
    <source>
        <dbReference type="ARBA" id="ARBA00023043"/>
    </source>
</evidence>
<sequence length="1203" mass="134301">MLVWIPTNYLRGFLTDSHLSAFAHEHKTEPVEYGSLPVEDSISCSMRRKFGKPLILQTEMQDGSLRGPREDTLPKKIMEDTGQTALHEAAISGDEKTLQILLAGGADRNLKDHKHGNTPLHEAAWRGYSRCVKALCALPQPKNTKDIKESKIKGVLQETRGALHSALLGTRNAGGFSSLHLAAQNGHNQSCREILLAGADPDVQNNYGDTPLHTACRYGHAGATRILLSGKCDPNRTNLNGDSPLHIACAMGRRKLTRILLEAGSNQEIKNAQDESPKDIAIRKNLVEIIEILNSPVQVRTPKDRDRSSSNSKHADQPDGSKSTGAKKKTKDGSANNTVNWSPYGCHYFPDPRCFPSPKLETLPKEPLKKGEQYYLDLAGNIRKGPIGVGNTCYCGPFFRHIEDRITRNRKSIRKYVHKATERLDNKVQALALRTDDQIEQLTRSMLADRIRCEGRALHLEQWLRRGEAGRLTVGHHSKSMKNIENANTLTKSRSLEFLDDDNLSERGMQNSRSVDLLDGSEVIVHRSAEGGSSVPSSGHRASKTSDKSKDSNTSEMRGLGYSVSRRLQELLVKTNEILEMEKVLRKKRKETPHLTSSKGPKDKLKVSARRHSLYTDDIIEQLGKLSVAGSSCSPRSRDQSQMITEEMARIATSLQPNEIPNSNQQTDTGPPLSPEISKDYASQKELDRKSEAEHERSSILSGSSHRNQSSTGSPYVSDFPQGGNSQNYQTAKLSFNQDYQNVMEAHKDDTEQKFIDLITALRKDYHSVKNAIENEITKEAVVSDETTNNSIYSNYDQFNSSFSTGDQLHDVSSMHSALNGFYQNASFDDAPSSSSNTLKSEKRLPTSHDILDGSESQGLPELTNSNEIKELKHRILNGSNWRSEVLKQQTQQQQNQNISSLEEPSEVKGVVQKLEIRNSEVKTLKFQPSSNLGRNKVQKLVARIQGDLSKQNNSGNYSESSEDEQENSQQNSIPNEVPYYYNRPQPQVPYHSGPNPSVQESHVKAQAQIIDTRNLIPKDAYFHDLPNKNRLRPVADKLPDKQMLQFNEPFQMARTRNPLPYEYDIEISSSQQSIQYIPPHPEKLLSNRKFSFTSDHELTQININPRLQQPLQIQMPQMTPEQAQLERDANNDSGYSTKICGSSHGPSPSLSGHTDYSGMGGSGTHTPGHSEIHHQIHHQTTEHTSPNDVPYYMGNIGASSLV</sequence>
<organism evidence="5 6">
    <name type="scientific">Hermetia illucens</name>
    <name type="common">Black soldier fly</name>
    <dbReference type="NCBI Taxonomy" id="343691"/>
    <lineage>
        <taxon>Eukaryota</taxon>
        <taxon>Metazoa</taxon>
        <taxon>Ecdysozoa</taxon>
        <taxon>Arthropoda</taxon>
        <taxon>Hexapoda</taxon>
        <taxon>Insecta</taxon>
        <taxon>Pterygota</taxon>
        <taxon>Neoptera</taxon>
        <taxon>Endopterygota</taxon>
        <taxon>Diptera</taxon>
        <taxon>Brachycera</taxon>
        <taxon>Stratiomyomorpha</taxon>
        <taxon>Stratiomyidae</taxon>
        <taxon>Hermetiinae</taxon>
        <taxon>Hermetia</taxon>
    </lineage>
</organism>
<dbReference type="InterPro" id="IPR036770">
    <property type="entry name" value="Ankyrin_rpt-contain_sf"/>
</dbReference>
<feature type="region of interest" description="Disordered" evidence="4">
    <location>
        <begin position="1119"/>
        <end position="1192"/>
    </location>
</feature>
<dbReference type="Proteomes" id="UP000594454">
    <property type="component" value="Chromosome 4"/>
</dbReference>
<feature type="region of interest" description="Disordered" evidence="4">
    <location>
        <begin position="589"/>
        <end position="609"/>
    </location>
</feature>
<keyword evidence="1" id="KW-0677">Repeat</keyword>
<feature type="compositionally biased region" description="Basic and acidic residues" evidence="4">
    <location>
        <begin position="677"/>
        <end position="698"/>
    </location>
</feature>
<feature type="compositionally biased region" description="Polar residues" evidence="4">
    <location>
        <begin position="654"/>
        <end position="669"/>
    </location>
</feature>
<dbReference type="PROSITE" id="PS50297">
    <property type="entry name" value="ANK_REP_REGION"/>
    <property type="match status" value="4"/>
</dbReference>
<feature type="region of interest" description="Disordered" evidence="4">
    <location>
        <begin position="887"/>
        <end position="908"/>
    </location>
</feature>
<dbReference type="FunCoup" id="A0A7R8YY15">
    <property type="interactions" value="62"/>
</dbReference>
<feature type="region of interest" description="Disordered" evidence="4">
    <location>
        <begin position="829"/>
        <end position="864"/>
    </location>
</feature>
<feature type="compositionally biased region" description="Polar residues" evidence="4">
    <location>
        <begin position="829"/>
        <end position="839"/>
    </location>
</feature>
<keyword evidence="6" id="KW-1185">Reference proteome</keyword>
<feature type="compositionally biased region" description="Basic and acidic residues" evidence="4">
    <location>
        <begin position="301"/>
        <end position="319"/>
    </location>
</feature>
<evidence type="ECO:0000313" key="5">
    <source>
        <dbReference type="EMBL" id="CAD7089613.1"/>
    </source>
</evidence>
<name>A0A7R8YY15_HERIL</name>
<evidence type="ECO:0000313" key="6">
    <source>
        <dbReference type="Proteomes" id="UP000594454"/>
    </source>
</evidence>
<gene>
    <name evidence="5" type="ORF">HERILL_LOCUS12151</name>
</gene>
<evidence type="ECO:0000256" key="3">
    <source>
        <dbReference type="PROSITE-ProRule" id="PRU00023"/>
    </source>
</evidence>
<feature type="region of interest" description="Disordered" evidence="4">
    <location>
        <begin position="528"/>
        <end position="561"/>
    </location>
</feature>
<feature type="region of interest" description="Disordered" evidence="4">
    <location>
        <begin position="946"/>
        <end position="981"/>
    </location>
</feature>
<dbReference type="PANTHER" id="PTHR24201">
    <property type="entry name" value="ANK_REP_REGION DOMAIN-CONTAINING PROTEIN"/>
    <property type="match status" value="1"/>
</dbReference>
<evidence type="ECO:0008006" key="7">
    <source>
        <dbReference type="Google" id="ProtNLM"/>
    </source>
</evidence>
<feature type="compositionally biased region" description="Low complexity" evidence="4">
    <location>
        <begin position="1142"/>
        <end position="1154"/>
    </location>
</feature>
<dbReference type="Gene3D" id="1.25.40.20">
    <property type="entry name" value="Ankyrin repeat-containing domain"/>
    <property type="match status" value="1"/>
</dbReference>
<dbReference type="InParanoid" id="A0A7R8YY15"/>
<dbReference type="SMART" id="SM00248">
    <property type="entry name" value="ANK"/>
    <property type="match status" value="5"/>
</dbReference>
<dbReference type="InterPro" id="IPR050776">
    <property type="entry name" value="Ank_Repeat/CDKN_Inhibitor"/>
</dbReference>
<feature type="region of interest" description="Disordered" evidence="4">
    <location>
        <begin position="654"/>
        <end position="729"/>
    </location>
</feature>
<dbReference type="Pfam" id="PF12796">
    <property type="entry name" value="Ank_2"/>
    <property type="match status" value="2"/>
</dbReference>
<dbReference type="EMBL" id="LR899012">
    <property type="protein sequence ID" value="CAD7089613.1"/>
    <property type="molecule type" value="Genomic_DNA"/>
</dbReference>
<dbReference type="OrthoDB" id="424503at2759"/>
<feature type="compositionally biased region" description="Polar residues" evidence="4">
    <location>
        <begin position="1132"/>
        <end position="1141"/>
    </location>
</feature>
<dbReference type="AlphaFoldDB" id="A0A7R8YY15"/>
<protein>
    <recommendedName>
        <fullName evidence="7">Ankyrin repeat domain-containing protein 6</fullName>
    </recommendedName>
</protein>
<feature type="repeat" description="ANK" evidence="3">
    <location>
        <begin position="240"/>
        <end position="272"/>
    </location>
</feature>
<feature type="repeat" description="ANK" evidence="3">
    <location>
        <begin position="174"/>
        <end position="206"/>
    </location>
</feature>
<evidence type="ECO:0000256" key="4">
    <source>
        <dbReference type="SAM" id="MobiDB-lite"/>
    </source>
</evidence>
<feature type="compositionally biased region" description="Basic and acidic residues" evidence="4">
    <location>
        <begin position="840"/>
        <end position="852"/>
    </location>
</feature>
<feature type="compositionally biased region" description="Low complexity" evidence="4">
    <location>
        <begin position="889"/>
        <end position="898"/>
    </location>
</feature>
<feature type="compositionally biased region" description="Polar residues" evidence="4">
    <location>
        <begin position="855"/>
        <end position="864"/>
    </location>
</feature>
<dbReference type="InterPro" id="IPR002110">
    <property type="entry name" value="Ankyrin_rpt"/>
</dbReference>
<reference evidence="5 6" key="1">
    <citation type="submission" date="2020-11" db="EMBL/GenBank/DDBJ databases">
        <authorList>
            <person name="Wallbank WR R."/>
            <person name="Pardo Diaz C."/>
            <person name="Kozak K."/>
            <person name="Martin S."/>
            <person name="Jiggins C."/>
            <person name="Moest M."/>
            <person name="Warren A I."/>
            <person name="Generalovic N T."/>
            <person name="Byers J.R.P. K."/>
            <person name="Montejo-Kovacevich G."/>
            <person name="Yen C E."/>
        </authorList>
    </citation>
    <scope>NUCLEOTIDE SEQUENCE [LARGE SCALE GENOMIC DNA]</scope>
</reference>
<proteinExistence type="predicted"/>
<feature type="compositionally biased region" description="Basic and acidic residues" evidence="4">
    <location>
        <begin position="544"/>
        <end position="553"/>
    </location>
</feature>
<evidence type="ECO:0000256" key="1">
    <source>
        <dbReference type="ARBA" id="ARBA00022737"/>
    </source>
</evidence>
<feature type="repeat" description="ANK" evidence="3">
    <location>
        <begin position="207"/>
        <end position="239"/>
    </location>
</feature>
<keyword evidence="2 3" id="KW-0040">ANK repeat</keyword>
<dbReference type="SUPFAM" id="SSF48403">
    <property type="entry name" value="Ankyrin repeat"/>
    <property type="match status" value="1"/>
</dbReference>
<dbReference type="PROSITE" id="PS50088">
    <property type="entry name" value="ANK_REPEAT"/>
    <property type="match status" value="4"/>
</dbReference>
<feature type="compositionally biased region" description="Polar residues" evidence="4">
    <location>
        <begin position="699"/>
        <end position="715"/>
    </location>
</feature>
<accession>A0A7R8YY15</accession>